<dbReference type="RefSeq" id="XP_062787059.1">
    <property type="nucleotide sequence ID" value="XM_062931008.1"/>
</dbReference>
<gene>
    <name evidence="1" type="ORF">CDEST_14852</name>
</gene>
<accession>A0AAX4J386</accession>
<protein>
    <submittedName>
        <fullName evidence="1">Uncharacterized protein</fullName>
    </submittedName>
</protein>
<sequence length="113" mass="12199">MSAAGSRAYESSYVRHCSIGSWSVVVLVGMLHCDLYCPSPWTNIGRAEEESRVAPEPTKPAAVILLLCRDGVFKVLGISPTPQSSRVRRAIRATEENLALIVVDDSAKGNGQQ</sequence>
<evidence type="ECO:0000313" key="1">
    <source>
        <dbReference type="EMBL" id="WQF89838.1"/>
    </source>
</evidence>
<dbReference type="EMBL" id="CP137314">
    <property type="protein sequence ID" value="WQF89838.1"/>
    <property type="molecule type" value="Genomic_DNA"/>
</dbReference>
<dbReference type="KEGG" id="cdet:87951352"/>
<dbReference type="AlphaFoldDB" id="A0AAX4J386"/>
<dbReference type="Proteomes" id="UP001322277">
    <property type="component" value="Chromosome 10"/>
</dbReference>
<evidence type="ECO:0000313" key="2">
    <source>
        <dbReference type="Proteomes" id="UP001322277"/>
    </source>
</evidence>
<name>A0AAX4J386_9PEZI</name>
<organism evidence="1 2">
    <name type="scientific">Colletotrichum destructivum</name>
    <dbReference type="NCBI Taxonomy" id="34406"/>
    <lineage>
        <taxon>Eukaryota</taxon>
        <taxon>Fungi</taxon>
        <taxon>Dikarya</taxon>
        <taxon>Ascomycota</taxon>
        <taxon>Pezizomycotina</taxon>
        <taxon>Sordariomycetes</taxon>
        <taxon>Hypocreomycetidae</taxon>
        <taxon>Glomerellales</taxon>
        <taxon>Glomerellaceae</taxon>
        <taxon>Colletotrichum</taxon>
        <taxon>Colletotrichum destructivum species complex</taxon>
    </lineage>
</organism>
<reference evidence="2" key="1">
    <citation type="journal article" date="2023" name="bioRxiv">
        <title>Complete genome of the Medicago anthracnose fungus, Colletotrichum destructivum, reveals a mini-chromosome-like region within a core chromosome.</title>
        <authorList>
            <person name="Lapalu N."/>
            <person name="Simon A."/>
            <person name="Lu A."/>
            <person name="Plaumann P.-L."/>
            <person name="Amselem J."/>
            <person name="Pigne S."/>
            <person name="Auger A."/>
            <person name="Koch C."/>
            <person name="Dallery J.-F."/>
            <person name="O'Connell R.J."/>
        </authorList>
    </citation>
    <scope>NUCLEOTIDE SEQUENCE [LARGE SCALE GENOMIC DNA]</scope>
    <source>
        <strain evidence="2">CBS 520.97</strain>
    </source>
</reference>
<proteinExistence type="predicted"/>
<keyword evidence="2" id="KW-1185">Reference proteome</keyword>
<dbReference type="GeneID" id="87951352"/>